<comment type="caution">
    <text evidence="1">The sequence shown here is derived from an EMBL/GenBank/DDBJ whole genome shotgun (WGS) entry which is preliminary data.</text>
</comment>
<accession>A0A6G0YGL7</accession>
<proteinExistence type="predicted"/>
<name>A0A6G0YGL7_APHCR</name>
<evidence type="ECO:0000313" key="1">
    <source>
        <dbReference type="EMBL" id="KAF0755313.1"/>
    </source>
</evidence>
<dbReference type="EMBL" id="VUJU01004181">
    <property type="protein sequence ID" value="KAF0755313.1"/>
    <property type="molecule type" value="Genomic_DNA"/>
</dbReference>
<dbReference type="AlphaFoldDB" id="A0A6G0YGL7"/>
<keyword evidence="2" id="KW-1185">Reference proteome</keyword>
<reference evidence="1 2" key="1">
    <citation type="submission" date="2019-08" db="EMBL/GenBank/DDBJ databases">
        <title>Whole genome of Aphis craccivora.</title>
        <authorList>
            <person name="Voronova N.V."/>
            <person name="Shulinski R.S."/>
            <person name="Bandarenka Y.V."/>
            <person name="Zhorov D.G."/>
            <person name="Warner D."/>
        </authorList>
    </citation>
    <scope>NUCLEOTIDE SEQUENCE [LARGE SCALE GENOMIC DNA]</scope>
    <source>
        <strain evidence="1">180601</strain>
        <tissue evidence="1">Whole Body</tissue>
    </source>
</reference>
<evidence type="ECO:0000313" key="2">
    <source>
        <dbReference type="Proteomes" id="UP000478052"/>
    </source>
</evidence>
<dbReference type="Proteomes" id="UP000478052">
    <property type="component" value="Unassembled WGS sequence"/>
</dbReference>
<organism evidence="1 2">
    <name type="scientific">Aphis craccivora</name>
    <name type="common">Cowpea aphid</name>
    <dbReference type="NCBI Taxonomy" id="307492"/>
    <lineage>
        <taxon>Eukaryota</taxon>
        <taxon>Metazoa</taxon>
        <taxon>Ecdysozoa</taxon>
        <taxon>Arthropoda</taxon>
        <taxon>Hexapoda</taxon>
        <taxon>Insecta</taxon>
        <taxon>Pterygota</taxon>
        <taxon>Neoptera</taxon>
        <taxon>Paraneoptera</taxon>
        <taxon>Hemiptera</taxon>
        <taxon>Sternorrhyncha</taxon>
        <taxon>Aphidomorpha</taxon>
        <taxon>Aphidoidea</taxon>
        <taxon>Aphididae</taxon>
        <taxon>Aphidini</taxon>
        <taxon>Aphis</taxon>
        <taxon>Aphis</taxon>
    </lineage>
</organism>
<sequence length="32" mass="3997">MLNVDKYKEMTFSRSRNPVIHSYHFIFRKCFT</sequence>
<protein>
    <submittedName>
        <fullName evidence="1">Uncharacterized protein</fullName>
    </submittedName>
</protein>
<gene>
    <name evidence="1" type="ORF">FWK35_00013614</name>
</gene>